<reference evidence="2" key="1">
    <citation type="submission" date="2021-12" db="EMBL/GenBank/DDBJ databases">
        <authorList>
            <person name="Cha I.-T."/>
            <person name="Lee K.-E."/>
            <person name="Park S.-J."/>
        </authorList>
    </citation>
    <scope>NUCLEOTIDE SEQUENCE</scope>
    <source>
        <strain evidence="2">YSM-43</strain>
    </source>
</reference>
<dbReference type="Pfam" id="PF17775">
    <property type="entry name" value="YchJ_M-like"/>
    <property type="match status" value="1"/>
</dbReference>
<dbReference type="EMBL" id="CP090145">
    <property type="protein sequence ID" value="UOX33724.1"/>
    <property type="molecule type" value="Genomic_DNA"/>
</dbReference>
<evidence type="ECO:0000259" key="1">
    <source>
        <dbReference type="Pfam" id="PF17775"/>
    </source>
</evidence>
<reference evidence="2" key="2">
    <citation type="submission" date="2022-04" db="EMBL/GenBank/DDBJ databases">
        <title>Complete Genome Sequence of Flavobacterium sediminilitoris YSM-43, Isolated from a Tidal Sediment.</title>
        <authorList>
            <person name="Lee P.A."/>
        </authorList>
    </citation>
    <scope>NUCLEOTIDE SEQUENCE</scope>
    <source>
        <strain evidence="2">YSM-43</strain>
    </source>
</reference>
<dbReference type="SUPFAM" id="SSF54427">
    <property type="entry name" value="NTF2-like"/>
    <property type="match status" value="1"/>
</dbReference>
<organism evidence="2 3">
    <name type="scientific">Flavobacterium sediminilitoris</name>
    <dbReference type="NCBI Taxonomy" id="2024526"/>
    <lineage>
        <taxon>Bacteria</taxon>
        <taxon>Pseudomonadati</taxon>
        <taxon>Bacteroidota</taxon>
        <taxon>Flavobacteriia</taxon>
        <taxon>Flavobacteriales</taxon>
        <taxon>Flavobacteriaceae</taxon>
        <taxon>Flavobacterium</taxon>
    </lineage>
</organism>
<accession>A0ABY4HPK6</accession>
<protein>
    <recommendedName>
        <fullName evidence="1">YchJ-like middle NTF2-like domain-containing protein</fullName>
    </recommendedName>
</protein>
<keyword evidence="3" id="KW-1185">Reference proteome</keyword>
<feature type="domain" description="YchJ-like middle NTF2-like" evidence="1">
    <location>
        <begin position="28"/>
        <end position="121"/>
    </location>
</feature>
<dbReference type="InterPro" id="IPR048469">
    <property type="entry name" value="YchJ-like_M"/>
</dbReference>
<dbReference type="RefSeq" id="WP_045972263.1">
    <property type="nucleotide sequence ID" value="NZ_CP090145.1"/>
</dbReference>
<evidence type="ECO:0000313" key="3">
    <source>
        <dbReference type="Proteomes" id="UP000830454"/>
    </source>
</evidence>
<dbReference type="InterPro" id="IPR032710">
    <property type="entry name" value="NTF2-like_dom_sf"/>
</dbReference>
<sequence length="124" mass="15207">MSKCYCKSNIDFKDCCNPYLENQKKPKTPEELMRSRYTAYVLQKADYLIETTHISQRKYYKKKEVLEWSKTNTWLKLEVLKAQDNWVEFKAYYLDENLQAQMHHEKSTFKQENEIWYYVDGVFF</sequence>
<name>A0ABY4HPK6_9FLAO</name>
<dbReference type="Gene3D" id="3.10.450.50">
    <property type="match status" value="1"/>
</dbReference>
<gene>
    <name evidence="2" type="ORF">LXD69_17030</name>
</gene>
<dbReference type="Proteomes" id="UP000830454">
    <property type="component" value="Chromosome"/>
</dbReference>
<evidence type="ECO:0000313" key="2">
    <source>
        <dbReference type="EMBL" id="UOX33724.1"/>
    </source>
</evidence>
<proteinExistence type="predicted"/>